<accession>A0A7L5E7R2</accession>
<sequence>MTNDEQLRYPTGRFNAPASYTREDVLQYIEAIKTLPGRLRQAVIQLTDAQLNTPYRTGGWTLKQVVHHLADSHMNALMRIKLALTEENPTIKAYNEPDWALLPDYRLPVESSLKLLEGVHQHLTALFESFTENEWSRTFYHPDRKDTISLQKSLAMYAWHSNHHLAHITETMKQWR</sequence>
<reference evidence="6 7" key="1">
    <citation type="submission" date="2020-04" db="EMBL/GenBank/DDBJ databases">
        <title>Genome sequencing of novel species.</title>
        <authorList>
            <person name="Heo J."/>
            <person name="Kim S.-J."/>
            <person name="Kim J.-S."/>
            <person name="Hong S.-B."/>
            <person name="Kwon S.-W."/>
        </authorList>
    </citation>
    <scope>NUCLEOTIDE SEQUENCE [LARGE SCALE GENOMIC DNA]</scope>
    <source>
        <strain evidence="6 7">F39-2</strain>
    </source>
</reference>
<dbReference type="Pfam" id="PF12867">
    <property type="entry name" value="DinB_2"/>
    <property type="match status" value="1"/>
</dbReference>
<gene>
    <name evidence="6" type="ORF">HH214_11220</name>
</gene>
<proteinExistence type="inferred from homology"/>
<dbReference type="Gene3D" id="1.20.120.450">
    <property type="entry name" value="dinb family like domain"/>
    <property type="match status" value="1"/>
</dbReference>
<dbReference type="GO" id="GO:0016787">
    <property type="term" value="F:hydrolase activity"/>
    <property type="evidence" value="ECO:0007669"/>
    <property type="project" value="UniProtKB-KW"/>
</dbReference>
<dbReference type="GO" id="GO:0046872">
    <property type="term" value="F:metal ion binding"/>
    <property type="evidence" value="ECO:0007669"/>
    <property type="project" value="UniProtKB-KW"/>
</dbReference>
<keyword evidence="1" id="KW-0963">Cytoplasm</keyword>
<keyword evidence="4" id="KW-0862">Zinc</keyword>
<feature type="domain" description="DinB-like" evidence="5">
    <location>
        <begin position="34"/>
        <end position="168"/>
    </location>
</feature>
<dbReference type="AlphaFoldDB" id="A0A7L5E7R2"/>
<evidence type="ECO:0000256" key="4">
    <source>
        <dbReference type="ARBA" id="ARBA00022833"/>
    </source>
</evidence>
<evidence type="ECO:0000256" key="2">
    <source>
        <dbReference type="ARBA" id="ARBA00022723"/>
    </source>
</evidence>
<evidence type="ECO:0000259" key="5">
    <source>
        <dbReference type="Pfam" id="PF12867"/>
    </source>
</evidence>
<evidence type="ECO:0000313" key="7">
    <source>
        <dbReference type="Proteomes" id="UP000503278"/>
    </source>
</evidence>
<evidence type="ECO:0000256" key="1">
    <source>
        <dbReference type="ARBA" id="ARBA00022490"/>
    </source>
</evidence>
<name>A0A7L5E7R2_9SPHI</name>
<dbReference type="SUPFAM" id="SSF109854">
    <property type="entry name" value="DinB/YfiT-like putative metalloenzymes"/>
    <property type="match status" value="1"/>
</dbReference>
<keyword evidence="3 6" id="KW-0378">Hydrolase</keyword>
<evidence type="ECO:0000256" key="3">
    <source>
        <dbReference type="ARBA" id="ARBA00022801"/>
    </source>
</evidence>
<keyword evidence="7" id="KW-1185">Reference proteome</keyword>
<dbReference type="KEGG" id="mrob:HH214_11220"/>
<dbReference type="InterPro" id="IPR034660">
    <property type="entry name" value="DinB/YfiT-like"/>
</dbReference>
<dbReference type="RefSeq" id="WP_169607696.1">
    <property type="nucleotide sequence ID" value="NZ_CP051682.1"/>
</dbReference>
<dbReference type="InterPro" id="IPR023774">
    <property type="entry name" value="Put_metal_dep_hydrolase_YfiT"/>
</dbReference>
<evidence type="ECO:0000313" key="6">
    <source>
        <dbReference type="EMBL" id="QJD96396.1"/>
    </source>
</evidence>
<dbReference type="EMBL" id="CP051682">
    <property type="protein sequence ID" value="QJD96396.1"/>
    <property type="molecule type" value="Genomic_DNA"/>
</dbReference>
<dbReference type="Proteomes" id="UP000503278">
    <property type="component" value="Chromosome"/>
</dbReference>
<protein>
    <submittedName>
        <fullName evidence="6">Putative metal-dependent hydrolase</fullName>
    </submittedName>
</protein>
<dbReference type="HAMAP" id="MF_01256">
    <property type="entry name" value="YfiT_hydrol"/>
    <property type="match status" value="1"/>
</dbReference>
<dbReference type="InterPro" id="IPR024775">
    <property type="entry name" value="DinB-like"/>
</dbReference>
<dbReference type="NCBIfam" id="NF009807">
    <property type="entry name" value="PRK13291.1"/>
    <property type="match status" value="1"/>
</dbReference>
<organism evidence="6 7">
    <name type="scientific">Mucilaginibacter robiniae</name>
    <dbReference type="NCBI Taxonomy" id="2728022"/>
    <lineage>
        <taxon>Bacteria</taxon>
        <taxon>Pseudomonadati</taxon>
        <taxon>Bacteroidota</taxon>
        <taxon>Sphingobacteriia</taxon>
        <taxon>Sphingobacteriales</taxon>
        <taxon>Sphingobacteriaceae</taxon>
        <taxon>Mucilaginibacter</taxon>
    </lineage>
</organism>
<keyword evidence="2" id="KW-0479">Metal-binding</keyword>